<dbReference type="GO" id="GO:0006284">
    <property type="term" value="P:base-excision repair"/>
    <property type="evidence" value="ECO:0007669"/>
    <property type="project" value="InterPro"/>
</dbReference>
<evidence type="ECO:0000256" key="2">
    <source>
        <dbReference type="ARBA" id="ARBA00022723"/>
    </source>
</evidence>
<keyword evidence="1" id="KW-0004">4Fe-4S</keyword>
<dbReference type="GO" id="GO:0033958">
    <property type="term" value="F:DNA-deoxyinosine glycosylase activity"/>
    <property type="evidence" value="ECO:0007669"/>
    <property type="project" value="InterPro"/>
</dbReference>
<evidence type="ECO:0000313" key="11">
    <source>
        <dbReference type="EMBL" id="HGS88266.1"/>
    </source>
</evidence>
<protein>
    <recommendedName>
        <fullName evidence="9">Type-5 uracil-DNA glycosylase</fullName>
    </recommendedName>
</protein>
<feature type="domain" description="Uracil-DNA glycosylase-like" evidence="10">
    <location>
        <begin position="45"/>
        <end position="217"/>
    </location>
</feature>
<evidence type="ECO:0000256" key="3">
    <source>
        <dbReference type="ARBA" id="ARBA00022763"/>
    </source>
</evidence>
<dbReference type="EMBL" id="DSXR01000119">
    <property type="protein sequence ID" value="HGS88266.1"/>
    <property type="molecule type" value="Genomic_DNA"/>
</dbReference>
<keyword evidence="2" id="KW-0479">Metal-binding</keyword>
<evidence type="ECO:0000256" key="1">
    <source>
        <dbReference type="ARBA" id="ARBA00022485"/>
    </source>
</evidence>
<dbReference type="GO" id="GO:0046872">
    <property type="term" value="F:metal ion binding"/>
    <property type="evidence" value="ECO:0007669"/>
    <property type="project" value="UniProtKB-KW"/>
</dbReference>
<evidence type="ECO:0000256" key="9">
    <source>
        <dbReference type="ARBA" id="ARBA00023887"/>
    </source>
</evidence>
<dbReference type="AlphaFoldDB" id="A0A7C4L0I3"/>
<dbReference type="InterPro" id="IPR044147">
    <property type="entry name" value="UdgB-like"/>
</dbReference>
<keyword evidence="5" id="KW-0408">Iron</keyword>
<dbReference type="GO" id="GO:0051539">
    <property type="term" value="F:4 iron, 4 sulfur cluster binding"/>
    <property type="evidence" value="ECO:0007669"/>
    <property type="project" value="UniProtKB-KW"/>
</dbReference>
<reference evidence="11" key="1">
    <citation type="journal article" date="2020" name="mSystems">
        <title>Genome- and Community-Level Interaction Insights into Carbon Utilization and Element Cycling Functions of Hydrothermarchaeota in Hydrothermal Sediment.</title>
        <authorList>
            <person name="Zhou Z."/>
            <person name="Liu Y."/>
            <person name="Xu W."/>
            <person name="Pan J."/>
            <person name="Luo Z.H."/>
            <person name="Li M."/>
        </authorList>
    </citation>
    <scope>NUCLEOTIDE SEQUENCE [LARGE SCALE GENOMIC DNA]</scope>
    <source>
        <strain evidence="11">SpSt-556</strain>
    </source>
</reference>
<dbReference type="InterPro" id="IPR051536">
    <property type="entry name" value="UDG_Type-4/5"/>
</dbReference>
<dbReference type="SUPFAM" id="SSF52141">
    <property type="entry name" value="Uracil-DNA glycosylase-like"/>
    <property type="match status" value="1"/>
</dbReference>
<dbReference type="GO" id="GO:0004844">
    <property type="term" value="F:uracil DNA N-glycosylase activity"/>
    <property type="evidence" value="ECO:0007669"/>
    <property type="project" value="InterPro"/>
</dbReference>
<accession>A0A7C4L0I3</accession>
<dbReference type="CDD" id="cd10031">
    <property type="entry name" value="UDG-F5_TTUDGB_like"/>
    <property type="match status" value="1"/>
</dbReference>
<gene>
    <name evidence="11" type="ORF">ENT17_11720</name>
</gene>
<comment type="similarity">
    <text evidence="8">Belongs to the uracil-DNA glycosylase (UDG) superfamily. Type 5 (UDGb) family.</text>
</comment>
<evidence type="ECO:0000256" key="7">
    <source>
        <dbReference type="ARBA" id="ARBA00023204"/>
    </source>
</evidence>
<dbReference type="SMART" id="SM00986">
    <property type="entry name" value="UDG"/>
    <property type="match status" value="1"/>
</dbReference>
<dbReference type="SMART" id="SM00987">
    <property type="entry name" value="UreE_C"/>
    <property type="match status" value="1"/>
</dbReference>
<dbReference type="InterPro" id="IPR036895">
    <property type="entry name" value="Uracil-DNA_glycosylase-like_sf"/>
</dbReference>
<dbReference type="Gene3D" id="3.40.470.10">
    <property type="entry name" value="Uracil-DNA glycosylase-like domain"/>
    <property type="match status" value="1"/>
</dbReference>
<dbReference type="InterPro" id="IPR005122">
    <property type="entry name" value="Uracil-DNA_glycosylase-like"/>
</dbReference>
<evidence type="ECO:0000256" key="8">
    <source>
        <dbReference type="ARBA" id="ARBA00023779"/>
    </source>
</evidence>
<evidence type="ECO:0000259" key="10">
    <source>
        <dbReference type="SMART" id="SM00986"/>
    </source>
</evidence>
<evidence type="ECO:0000256" key="4">
    <source>
        <dbReference type="ARBA" id="ARBA00022801"/>
    </source>
</evidence>
<proteinExistence type="inferred from homology"/>
<sequence length="221" mass="25485">MFWERLNDQIITCRRCPRLVEWRQQVARERRRAFADWDYWGKPVPGFGDIEARVLIVGLAPGAHGSNRTGRMFTGDSSGDFLYQALHEAGFASQPQAVHREDGLELQDVFISAICRCAPPDNRPLMEEILNCQPYLVEEIRLLTRLEGIVALGRIAFERVQKIIRPQNRLLPFRHGAFYRPADDLPWLLASYHPSRQNTQTGRLTRAMFAGIWQQVRDELG</sequence>
<keyword evidence="6" id="KW-0411">Iron-sulfur</keyword>
<evidence type="ECO:0000256" key="5">
    <source>
        <dbReference type="ARBA" id="ARBA00023004"/>
    </source>
</evidence>
<keyword evidence="7" id="KW-0234">DNA repair</keyword>
<dbReference type="PANTHER" id="PTHR33693:SF3">
    <property type="entry name" value="TYPE-5 URACIL-DNA GLYCOSYLASE"/>
    <property type="match status" value="1"/>
</dbReference>
<organism evidence="11">
    <name type="scientific">Bellilinea caldifistulae</name>
    <dbReference type="NCBI Taxonomy" id="360411"/>
    <lineage>
        <taxon>Bacteria</taxon>
        <taxon>Bacillati</taxon>
        <taxon>Chloroflexota</taxon>
        <taxon>Anaerolineae</taxon>
        <taxon>Anaerolineales</taxon>
        <taxon>Anaerolineaceae</taxon>
        <taxon>Bellilinea</taxon>
    </lineage>
</organism>
<comment type="caution">
    <text evidence="11">The sequence shown here is derived from an EMBL/GenBank/DDBJ whole genome shotgun (WGS) entry which is preliminary data.</text>
</comment>
<keyword evidence="4" id="KW-0378">Hydrolase</keyword>
<evidence type="ECO:0000256" key="6">
    <source>
        <dbReference type="ARBA" id="ARBA00023014"/>
    </source>
</evidence>
<dbReference type="PANTHER" id="PTHR33693">
    <property type="entry name" value="TYPE-5 URACIL-DNA GLYCOSYLASE"/>
    <property type="match status" value="1"/>
</dbReference>
<name>A0A7C4L0I3_9CHLR</name>
<keyword evidence="3" id="KW-0227">DNA damage</keyword>
<dbReference type="Pfam" id="PF03167">
    <property type="entry name" value="UDG"/>
    <property type="match status" value="1"/>
</dbReference>